<reference evidence="2 3" key="1">
    <citation type="submission" date="2015-03" db="EMBL/GenBank/DDBJ databases">
        <authorList>
            <person name="Krishnan R."/>
            <person name="Midha S."/>
            <person name="Patil P.B."/>
            <person name="Rameshkumar N."/>
        </authorList>
    </citation>
    <scope>NUCLEOTIDE SEQUENCE [LARGE SCALE GENOMIC DNA]</scope>
    <source>
        <strain evidence="2 3">L1E11</strain>
    </source>
</reference>
<proteinExistence type="predicted"/>
<keyword evidence="3" id="KW-1185">Reference proteome</keyword>
<accession>A0ABX5LR44</accession>
<comment type="caution">
    <text evidence="2">The sequence shown here is derived from an EMBL/GenBank/DDBJ whole genome shotgun (WGS) entry which is preliminary data.</text>
</comment>
<dbReference type="EMBL" id="LAPT01000126">
    <property type="protein sequence ID" value="PXF29122.1"/>
    <property type="molecule type" value="Genomic_DNA"/>
</dbReference>
<keyword evidence="1" id="KW-0472">Membrane</keyword>
<name>A0ABX5LR44_9GAMM</name>
<protein>
    <submittedName>
        <fullName evidence="2">Uncharacterized protein</fullName>
    </submittedName>
</protein>
<dbReference type="Proteomes" id="UP000248090">
    <property type="component" value="Unassembled WGS sequence"/>
</dbReference>
<feature type="transmembrane region" description="Helical" evidence="1">
    <location>
        <begin position="21"/>
        <end position="46"/>
    </location>
</feature>
<evidence type="ECO:0000256" key="1">
    <source>
        <dbReference type="SAM" id="Phobius"/>
    </source>
</evidence>
<evidence type="ECO:0000313" key="3">
    <source>
        <dbReference type="Proteomes" id="UP000248090"/>
    </source>
</evidence>
<organism evidence="2 3">
    <name type="scientific">Pokkaliibacter plantistimulans</name>
    <dbReference type="NCBI Taxonomy" id="1635171"/>
    <lineage>
        <taxon>Bacteria</taxon>
        <taxon>Pseudomonadati</taxon>
        <taxon>Pseudomonadota</taxon>
        <taxon>Gammaproteobacteria</taxon>
        <taxon>Oceanospirillales</taxon>
        <taxon>Balneatrichaceae</taxon>
        <taxon>Pokkaliibacter</taxon>
    </lineage>
</organism>
<gene>
    <name evidence="2" type="ORF">WH50_22680</name>
</gene>
<sequence length="93" mass="9962">MLLNHQLALMMIQLLERVTRVSVSTLLLMGIDVMGVVGTLVIGPILKRSVFASISIPILGGESQFRHDIAGLVGIFRHSGAGWLVELGSQNPA</sequence>
<keyword evidence="1" id="KW-1133">Transmembrane helix</keyword>
<keyword evidence="1" id="KW-0812">Transmembrane</keyword>
<evidence type="ECO:0000313" key="2">
    <source>
        <dbReference type="EMBL" id="PXF29122.1"/>
    </source>
</evidence>